<dbReference type="OMA" id="DFIEDCE"/>
<protein>
    <recommendedName>
        <fullName evidence="13">Coatomer subunit gamma</fullName>
    </recommendedName>
</protein>
<dbReference type="InterPro" id="IPR009028">
    <property type="entry name" value="Coatomer/calthrin_app_sub_C"/>
</dbReference>
<dbReference type="SUPFAM" id="SSF48371">
    <property type="entry name" value="ARM repeat"/>
    <property type="match status" value="1"/>
</dbReference>
<keyword evidence="4 13" id="KW-0813">Transport</keyword>
<evidence type="ECO:0000256" key="4">
    <source>
        <dbReference type="ARBA" id="ARBA00022448"/>
    </source>
</evidence>
<dbReference type="GO" id="GO:0072384">
    <property type="term" value="P:organelle transport along microtubule"/>
    <property type="evidence" value="ECO:0007669"/>
    <property type="project" value="TreeGrafter"/>
</dbReference>
<sequence>MIKKFDKKDEESGKIAEFVLKQKVCFYLQARIFNETPINPRRCLHILTKIIYLLNQGEHFGTTEATEAFFAMTRLFQSNDQTLRRMCYLTIKEMANISEDVIIVTSSLTKDMTGKEDVYRGPAIRALCRITDTTMLQAIERYMKQAIVDKVPSVSSSALVSSLHMVKMSYDVVKRWVNEAQEAASSDNIMVQYHALGLLYHLRKNDRLAVTKMLNKFTKSGLKSPFAYCMLIRIASKLLDETEGGHDSPLFDFIESCLRNKNEMVVYEAASAIVHMPNCTARELAPAVSVLQLFCSSPKAALRYAAVRTLNKVAMKHPSAVTACNLDLENLITDSNRSIATLAITTLLKTGSESSVDRLMKQISSFVSEISDEFKVVVVQAISALCQKYPRKHSVMMNFLSNMLRDDGGFEYKRAIVDCIISIIEENPESKETGLAHLCEFIEDCEHTVLATKILHLLGKEGPRTPQPSKYIRFIFNRVVLESEAVRAAAVSALAKFGAQNDDLLPSVLVLLQRCMMDSDDEVRDRATFYMNVLQQKQKALNAAYIFNGLSVSIPGLEKSLHQYTLEPSEKPFDMKTVPLATAPITEQKTEIAPVATSKLPEKLAPSRQDIYQEQLAAIPEFQGLGPLFKSSEPVQLTEAETEYVVRCIKHTFAGHMVFQFDCTNTLNDQLLQKVPHFSYKTWSPRRPMRSYIWVIYASCLFAVSCTFSCTMKYLVRDCDPNTGEPDDDGYDDEYVLEDLEVTVADHIQKVLKPNFGAAWDEVGDEFEKEETFALASVRTLDEAVGNIISFLGMQPCERSDKVPENKNSHVLFLAGELMNISGIGAGKLALLKSQDRCSISSGYNHQDSSLHHMRIYQFNPIVLQSVAFGFLSERVNKIEICI</sequence>
<dbReference type="GeneTree" id="ENSGT00390000016313"/>
<proteinExistence type="inferred from homology"/>
<dbReference type="InterPro" id="IPR013040">
    <property type="entry name" value="Coatomer_gsu_app_Ig-like_dom"/>
</dbReference>
<dbReference type="GO" id="GO:0000139">
    <property type="term" value="C:Golgi membrane"/>
    <property type="evidence" value="ECO:0007669"/>
    <property type="project" value="UniProtKB-SubCell"/>
</dbReference>
<dbReference type="InterPro" id="IPR037067">
    <property type="entry name" value="Coatomer_gsu_app_sf"/>
</dbReference>
<evidence type="ECO:0000256" key="8">
    <source>
        <dbReference type="ARBA" id="ARBA00022927"/>
    </source>
</evidence>
<evidence type="ECO:0000256" key="6">
    <source>
        <dbReference type="ARBA" id="ARBA00022737"/>
    </source>
</evidence>
<evidence type="ECO:0000256" key="5">
    <source>
        <dbReference type="ARBA" id="ARBA00022490"/>
    </source>
</evidence>
<evidence type="ECO:0000256" key="11">
    <source>
        <dbReference type="ARBA" id="ARBA00023329"/>
    </source>
</evidence>
<dbReference type="GO" id="GO:0006886">
    <property type="term" value="P:intracellular protein transport"/>
    <property type="evidence" value="ECO:0007669"/>
    <property type="project" value="InterPro"/>
</dbReference>
<evidence type="ECO:0000256" key="1">
    <source>
        <dbReference type="ARBA" id="ARBA00004255"/>
    </source>
</evidence>
<dbReference type="InterPro" id="IPR011989">
    <property type="entry name" value="ARM-like"/>
</dbReference>
<evidence type="ECO:0000256" key="2">
    <source>
        <dbReference type="ARBA" id="ARBA00010720"/>
    </source>
</evidence>
<evidence type="ECO:0000256" key="10">
    <source>
        <dbReference type="ARBA" id="ARBA00023136"/>
    </source>
</evidence>
<dbReference type="PANTHER" id="PTHR10261:SF0">
    <property type="entry name" value="COATOMER SUBUNIT GAMMA-2"/>
    <property type="match status" value="1"/>
</dbReference>
<keyword evidence="9 13" id="KW-0333">Golgi apparatus</keyword>
<keyword evidence="6" id="KW-0677">Repeat</keyword>
<dbReference type="InterPro" id="IPR032154">
    <property type="entry name" value="Coatomer_g_Cpla"/>
</dbReference>
<dbReference type="GO" id="GO:0005793">
    <property type="term" value="C:endoplasmic reticulum-Golgi intermediate compartment"/>
    <property type="evidence" value="ECO:0007669"/>
    <property type="project" value="TreeGrafter"/>
</dbReference>
<evidence type="ECO:0000256" key="12">
    <source>
        <dbReference type="ARBA" id="ARBA00025536"/>
    </source>
</evidence>
<dbReference type="FunFam" id="1.25.10.10:FF:000071">
    <property type="entry name" value="Coatomer subunit gamma"/>
    <property type="match status" value="1"/>
</dbReference>
<keyword evidence="7 13" id="KW-0931">ER-Golgi transport</keyword>
<dbReference type="SUPFAM" id="SSF55711">
    <property type="entry name" value="Subdomain of clathrin and coatomer appendage domain"/>
    <property type="match status" value="1"/>
</dbReference>
<dbReference type="GO" id="GO:0009306">
    <property type="term" value="P:protein secretion"/>
    <property type="evidence" value="ECO:0007669"/>
    <property type="project" value="TreeGrafter"/>
</dbReference>
<dbReference type="GO" id="GO:0005783">
    <property type="term" value="C:endoplasmic reticulum"/>
    <property type="evidence" value="ECO:0007669"/>
    <property type="project" value="TreeGrafter"/>
</dbReference>
<dbReference type="PANTHER" id="PTHR10261">
    <property type="entry name" value="COATOMER SUBUNIT GAMMA"/>
    <property type="match status" value="1"/>
</dbReference>
<dbReference type="Pfam" id="PF01602">
    <property type="entry name" value="Adaptin_N"/>
    <property type="match status" value="1"/>
</dbReference>
<gene>
    <name evidence="17" type="primary">COPG2</name>
    <name evidence="17" type="synonym">copg2</name>
</gene>
<dbReference type="PIRSF" id="PIRSF037093">
    <property type="entry name" value="Coatomer_gamma_subunit"/>
    <property type="match status" value="1"/>
</dbReference>
<evidence type="ECO:0000256" key="7">
    <source>
        <dbReference type="ARBA" id="ARBA00022892"/>
    </source>
</evidence>
<dbReference type="Proteomes" id="UP000005207">
    <property type="component" value="Linkage group LG17"/>
</dbReference>
<dbReference type="GO" id="GO:0030126">
    <property type="term" value="C:COPI vesicle coat"/>
    <property type="evidence" value="ECO:0007669"/>
    <property type="project" value="InterPro"/>
</dbReference>
<evidence type="ECO:0000313" key="17">
    <source>
        <dbReference type="Ensembl" id="ENSONIP00000056165.1"/>
    </source>
</evidence>
<comment type="similarity">
    <text evidence="2 13">Belongs to the COPG family.</text>
</comment>
<dbReference type="InterPro" id="IPR016024">
    <property type="entry name" value="ARM-type_fold"/>
</dbReference>
<comment type="function">
    <text evidence="12 13">The coatomer is a cytosolic protein complex that binds to dilysine motifs and reversibly associates with Golgi non-clathrin-coated vesicles, which further mediate biosynthetic protein transport from the ER, via the Golgi up to the trans Golgi network. Coatomer complex is required for budding from Golgi membranes, and is essential for the retrograde Golgi-to-ER transport of dilysine-tagged proteins.</text>
</comment>
<evidence type="ECO:0000259" key="16">
    <source>
        <dbReference type="Pfam" id="PF16381"/>
    </source>
</evidence>
<keyword evidence="11 13" id="KW-0968">Cytoplasmic vesicle</keyword>
<name>A0A669DCW8_ORENI</name>
<keyword evidence="10 13" id="KW-0472">Membrane</keyword>
<feature type="domain" description="Clathrin/coatomer adaptor adaptin-like N-terminal" evidence="14">
    <location>
        <begin position="30"/>
        <end position="537"/>
    </location>
</feature>
<dbReference type="FunFam" id="3.30.310.10:FF:000011">
    <property type="entry name" value="Coatomer subunit gamma"/>
    <property type="match status" value="1"/>
</dbReference>
<evidence type="ECO:0000256" key="13">
    <source>
        <dbReference type="PIRNR" id="PIRNR037093"/>
    </source>
</evidence>
<evidence type="ECO:0000256" key="3">
    <source>
        <dbReference type="ARBA" id="ARBA00011775"/>
    </source>
</evidence>
<dbReference type="InterPro" id="IPR017106">
    <property type="entry name" value="Coatomer_gsu"/>
</dbReference>
<dbReference type="InterPro" id="IPR012295">
    <property type="entry name" value="TBP_dom_sf"/>
</dbReference>
<feature type="domain" description="Coatomer gamma subunit appendage Ig-like subdomain" evidence="15">
    <location>
        <begin position="611"/>
        <end position="743"/>
    </location>
</feature>
<evidence type="ECO:0000259" key="14">
    <source>
        <dbReference type="Pfam" id="PF01602"/>
    </source>
</evidence>
<organism evidence="17 18">
    <name type="scientific">Oreochromis niloticus</name>
    <name type="common">Nile tilapia</name>
    <name type="synonym">Tilapia nilotica</name>
    <dbReference type="NCBI Taxonomy" id="8128"/>
    <lineage>
        <taxon>Eukaryota</taxon>
        <taxon>Metazoa</taxon>
        <taxon>Chordata</taxon>
        <taxon>Craniata</taxon>
        <taxon>Vertebrata</taxon>
        <taxon>Euteleostomi</taxon>
        <taxon>Actinopterygii</taxon>
        <taxon>Neopterygii</taxon>
        <taxon>Teleostei</taxon>
        <taxon>Neoteleostei</taxon>
        <taxon>Acanthomorphata</taxon>
        <taxon>Ovalentaria</taxon>
        <taxon>Cichlomorphae</taxon>
        <taxon>Cichliformes</taxon>
        <taxon>Cichlidae</taxon>
        <taxon>African cichlids</taxon>
        <taxon>Pseudocrenilabrinae</taxon>
        <taxon>Oreochromini</taxon>
        <taxon>Oreochromis</taxon>
    </lineage>
</organism>
<dbReference type="Gene3D" id="1.25.10.10">
    <property type="entry name" value="Leucine-rich Repeat Variant"/>
    <property type="match status" value="2"/>
</dbReference>
<dbReference type="Pfam" id="PF16381">
    <property type="entry name" value="Coatomer_g_Cpla"/>
    <property type="match status" value="1"/>
</dbReference>
<dbReference type="FunFam" id="2.60.40.1480:FF:000001">
    <property type="entry name" value="Coatomer subunit gamma"/>
    <property type="match status" value="1"/>
</dbReference>
<dbReference type="InterPro" id="IPR002553">
    <property type="entry name" value="Clathrin/coatomer_adapt-like_N"/>
</dbReference>
<accession>A0A669DCW8</accession>
<dbReference type="Gene3D" id="3.30.310.10">
    <property type="entry name" value="TATA-Binding Protein"/>
    <property type="match status" value="1"/>
</dbReference>
<evidence type="ECO:0000256" key="9">
    <source>
        <dbReference type="ARBA" id="ARBA00023034"/>
    </source>
</evidence>
<feature type="domain" description="Coatomer subunit gamma C-terminal" evidence="16">
    <location>
        <begin position="745"/>
        <end position="820"/>
    </location>
</feature>
<dbReference type="AlphaFoldDB" id="A0A669DCW8"/>
<dbReference type="SUPFAM" id="SSF49348">
    <property type="entry name" value="Clathrin adaptor appendage domain"/>
    <property type="match status" value="1"/>
</dbReference>
<reference evidence="17" key="2">
    <citation type="submission" date="2025-08" db="UniProtKB">
        <authorList>
            <consortium name="Ensembl"/>
        </authorList>
    </citation>
    <scope>IDENTIFICATION</scope>
</reference>
<evidence type="ECO:0000259" key="15">
    <source>
        <dbReference type="Pfam" id="PF08752"/>
    </source>
</evidence>
<evidence type="ECO:0000313" key="18">
    <source>
        <dbReference type="Proteomes" id="UP000005207"/>
    </source>
</evidence>
<reference evidence="18" key="1">
    <citation type="submission" date="2012-01" db="EMBL/GenBank/DDBJ databases">
        <title>The Genome Sequence of Oreochromis niloticus (Nile Tilapia).</title>
        <authorList>
            <consortium name="Broad Institute Genome Assembly Team"/>
            <consortium name="Broad Institute Sequencing Platform"/>
            <person name="Di Palma F."/>
            <person name="Johnson J."/>
            <person name="Lander E.S."/>
            <person name="Lindblad-Toh K."/>
        </authorList>
    </citation>
    <scope>NUCLEOTIDE SEQUENCE [LARGE SCALE GENOMIC DNA]</scope>
</reference>
<dbReference type="Ensembl" id="ENSONIT00000065744.1">
    <property type="protein sequence ID" value="ENSONIP00000056165.1"/>
    <property type="gene ID" value="ENSONIG00000011594.2"/>
</dbReference>
<keyword evidence="8 13" id="KW-0653">Protein transport</keyword>
<dbReference type="Gene3D" id="2.60.40.1480">
    <property type="entry name" value="Coatomer, gamma subunit, appendage domain"/>
    <property type="match status" value="1"/>
</dbReference>
<keyword evidence="18" id="KW-1185">Reference proteome</keyword>
<dbReference type="FunFam" id="1.25.10.10:FF:000038">
    <property type="entry name" value="Coatomer subunit gamma"/>
    <property type="match status" value="1"/>
</dbReference>
<keyword evidence="5 13" id="KW-0963">Cytoplasm</keyword>
<dbReference type="GO" id="GO:0006888">
    <property type="term" value="P:endoplasmic reticulum to Golgi vesicle-mediated transport"/>
    <property type="evidence" value="ECO:0007669"/>
    <property type="project" value="TreeGrafter"/>
</dbReference>
<dbReference type="Pfam" id="PF08752">
    <property type="entry name" value="COP-gamma_platf"/>
    <property type="match status" value="1"/>
</dbReference>
<reference evidence="17" key="3">
    <citation type="submission" date="2025-09" db="UniProtKB">
        <authorList>
            <consortium name="Ensembl"/>
        </authorList>
    </citation>
    <scope>IDENTIFICATION</scope>
</reference>
<comment type="subcellular location">
    <subcellularLocation>
        <location evidence="13">Cytoplasm</location>
    </subcellularLocation>
    <subcellularLocation>
        <location evidence="1 13">Golgi apparatus membrane</location>
        <topology evidence="1 13">Peripheral membrane protein</topology>
        <orientation evidence="1 13">Cytoplasmic side</orientation>
    </subcellularLocation>
    <subcellularLocation>
        <location evidence="13">Cytoplasmic vesicle</location>
        <location evidence="13">COPI-coated vesicle membrane</location>
        <topology evidence="13">Peripheral membrane protein</topology>
        <orientation evidence="13">Cytoplasmic side</orientation>
    </subcellularLocation>
</comment>
<dbReference type="GO" id="GO:0006891">
    <property type="term" value="P:intra-Golgi vesicle-mediated transport"/>
    <property type="evidence" value="ECO:0007669"/>
    <property type="project" value="TreeGrafter"/>
</dbReference>
<dbReference type="GO" id="GO:0005198">
    <property type="term" value="F:structural molecule activity"/>
    <property type="evidence" value="ECO:0007669"/>
    <property type="project" value="InterPro"/>
</dbReference>
<dbReference type="InterPro" id="IPR013041">
    <property type="entry name" value="Clathrin_app_Ig-like_sf"/>
</dbReference>
<comment type="subunit">
    <text evidence="3">Oligomeric complex that consists of at least the alpha, beta, beta', gamma, delta, epsilon and zeta subunits.</text>
</comment>